<dbReference type="InterPro" id="IPR029510">
    <property type="entry name" value="Ald_DH_CS_GLU"/>
</dbReference>
<protein>
    <submittedName>
        <fullName evidence="6">Aldehyde dehydrogenase (NAD+)</fullName>
        <ecNumber evidence="6">1.2.1.3</ecNumber>
    </submittedName>
</protein>
<reference evidence="6 7" key="1">
    <citation type="submission" date="2020-08" db="EMBL/GenBank/DDBJ databases">
        <title>Sequencing the genomes of 1000 actinobacteria strains.</title>
        <authorList>
            <person name="Klenk H.-P."/>
        </authorList>
    </citation>
    <scope>NUCLEOTIDE SEQUENCE [LARGE SCALE GENOMIC DNA]</scope>
    <source>
        <strain evidence="6 7">DSM 45298</strain>
    </source>
</reference>
<dbReference type="AlphaFoldDB" id="A0A840EV74"/>
<keyword evidence="2 4" id="KW-0560">Oxidoreductase</keyword>
<comment type="similarity">
    <text evidence="1 4">Belongs to the aldehyde dehydrogenase family.</text>
</comment>
<dbReference type="InterPro" id="IPR016162">
    <property type="entry name" value="Ald_DH_N"/>
</dbReference>
<dbReference type="InterPro" id="IPR016161">
    <property type="entry name" value="Ald_DH/histidinol_DH"/>
</dbReference>
<dbReference type="SUPFAM" id="SSF53720">
    <property type="entry name" value="ALDH-like"/>
    <property type="match status" value="1"/>
</dbReference>
<accession>A0A840EV74</accession>
<dbReference type="InterPro" id="IPR015590">
    <property type="entry name" value="Aldehyde_DH_dom"/>
</dbReference>
<feature type="active site" evidence="3">
    <location>
        <position position="269"/>
    </location>
</feature>
<dbReference type="Gene3D" id="3.40.605.10">
    <property type="entry name" value="Aldehyde Dehydrogenase, Chain A, domain 1"/>
    <property type="match status" value="1"/>
</dbReference>
<evidence type="ECO:0000256" key="2">
    <source>
        <dbReference type="ARBA" id="ARBA00023002"/>
    </source>
</evidence>
<dbReference type="RefSeq" id="WP_183369463.1">
    <property type="nucleotide sequence ID" value="NZ_BAABHL010000128.1"/>
</dbReference>
<dbReference type="Proteomes" id="UP000551501">
    <property type="component" value="Unassembled WGS sequence"/>
</dbReference>
<name>A0A840EV74_9ACTN</name>
<keyword evidence="7" id="KW-1185">Reference proteome</keyword>
<dbReference type="PROSITE" id="PS00687">
    <property type="entry name" value="ALDEHYDE_DEHYDR_GLU"/>
    <property type="match status" value="1"/>
</dbReference>
<evidence type="ECO:0000313" key="7">
    <source>
        <dbReference type="Proteomes" id="UP000551501"/>
    </source>
</evidence>
<organism evidence="6 7">
    <name type="scientific">Gordonia humi</name>
    <dbReference type="NCBI Taxonomy" id="686429"/>
    <lineage>
        <taxon>Bacteria</taxon>
        <taxon>Bacillati</taxon>
        <taxon>Actinomycetota</taxon>
        <taxon>Actinomycetes</taxon>
        <taxon>Mycobacteriales</taxon>
        <taxon>Gordoniaceae</taxon>
        <taxon>Gordonia</taxon>
    </lineage>
</organism>
<dbReference type="PANTHER" id="PTHR11699">
    <property type="entry name" value="ALDEHYDE DEHYDROGENASE-RELATED"/>
    <property type="match status" value="1"/>
</dbReference>
<proteinExistence type="inferred from homology"/>
<dbReference type="EMBL" id="JACIFP010000001">
    <property type="protein sequence ID" value="MBB4134268.1"/>
    <property type="molecule type" value="Genomic_DNA"/>
</dbReference>
<evidence type="ECO:0000256" key="3">
    <source>
        <dbReference type="PROSITE-ProRule" id="PRU10007"/>
    </source>
</evidence>
<comment type="caution">
    <text evidence="6">The sequence shown here is derived from an EMBL/GenBank/DDBJ whole genome shotgun (WGS) entry which is preliminary data.</text>
</comment>
<dbReference type="Gene3D" id="3.40.309.10">
    <property type="entry name" value="Aldehyde Dehydrogenase, Chain A, domain 2"/>
    <property type="match status" value="1"/>
</dbReference>
<gene>
    <name evidence="6" type="ORF">BKA16_000820</name>
</gene>
<sequence>MTTNISPSLSHLASTSAKYLDGKFFGHVVDGVVVESLDGATLPVLDPSTGIEVATMASGKIADVDRVVGSARAVYENGTWRNMAPLEKEARLHEFARLIDEHREIFGDLDALDSGLLRSYTKFLEDFGVDATAYFAGWPSKLHGSIPPVPAGMNVQQRRVPRGVVALIVPWNGPTAVVAFAAAILATGNSVVLKAAENTPMTAVLMAELAVQAGIPAGAFNVLQGTGANVGTALVEHPGTDYIMFTGSAATGRAIQTAAAKTLTPVALELGGKSPFIVFDDVDIAETATAATATVWGGQGQVCNAGTRILVQRSIHDELVAAMVESTKESIKVGNVFDPVSTMGPLVSQVQLDRVAGYVELGKTEGADAALDGGTIGDGGFFHEPVIFTGVRNEMRIAQEEIFGPVMSVIPFDDEAEALRIANDVEYGLAAGLFTNDLRRTGRMVEGLEAGTVWVNTFQSGYPSVSYGGVKQSGYGRTMGEDMIHELTQVKSVWIAS</sequence>
<feature type="domain" description="Aldehyde dehydrogenase" evidence="5">
    <location>
        <begin position="40"/>
        <end position="493"/>
    </location>
</feature>
<dbReference type="InterPro" id="IPR016163">
    <property type="entry name" value="Ald_DH_C"/>
</dbReference>
<dbReference type="GO" id="GO:0004029">
    <property type="term" value="F:aldehyde dehydrogenase (NAD+) activity"/>
    <property type="evidence" value="ECO:0007669"/>
    <property type="project" value="UniProtKB-EC"/>
</dbReference>
<evidence type="ECO:0000256" key="1">
    <source>
        <dbReference type="ARBA" id="ARBA00009986"/>
    </source>
</evidence>
<evidence type="ECO:0000256" key="4">
    <source>
        <dbReference type="RuleBase" id="RU003345"/>
    </source>
</evidence>
<evidence type="ECO:0000259" key="5">
    <source>
        <dbReference type="Pfam" id="PF00171"/>
    </source>
</evidence>
<dbReference type="FunFam" id="3.40.605.10:FF:000007">
    <property type="entry name" value="NAD/NADP-dependent betaine aldehyde dehydrogenase"/>
    <property type="match status" value="1"/>
</dbReference>
<dbReference type="EC" id="1.2.1.3" evidence="6"/>
<evidence type="ECO:0000313" key="6">
    <source>
        <dbReference type="EMBL" id="MBB4134268.1"/>
    </source>
</evidence>
<dbReference type="Pfam" id="PF00171">
    <property type="entry name" value="Aldedh"/>
    <property type="match status" value="1"/>
</dbReference>
<dbReference type="FunFam" id="3.40.309.10:FF:000012">
    <property type="entry name" value="Betaine aldehyde dehydrogenase"/>
    <property type="match status" value="1"/>
</dbReference>